<sequence length="315" mass="35571">MESFTNVLASVSLTQPVQSSLVFPMDQPSVRKEKTREDMLDTNNPETFMPRPNGTHINLILQHANHVDWMTKHRVPGFSLMKSAKKRYIVLVDRILYAFKTETPTQYRSFFILTKDTYAFATDKFAPFCIEIRKTDTSTSWFLQAESADMMKTWLDKIKRTIGLIRQEHNTLITNYQLTQVTTEEEAYAMALGKQPSSASLKSYQSSLSTERRPSFTSSTFSSFIPDALVYQPSTPVSLSHPDEHESLSSYPSSPGLSTRYFAEGNRSCELPKRQVPSMSKFASTSTLPAILPPQLPPPRTQPPPIPSDCNINSP</sequence>
<dbReference type="STRING" id="101091.A0A1C7N7L6"/>
<dbReference type="InterPro" id="IPR001849">
    <property type="entry name" value="PH_domain"/>
</dbReference>
<dbReference type="PROSITE" id="PS50003">
    <property type="entry name" value="PH_DOMAIN"/>
    <property type="match status" value="1"/>
</dbReference>
<accession>A0A1C7N7L6</accession>
<evidence type="ECO:0000256" key="1">
    <source>
        <dbReference type="SAM" id="MobiDB-lite"/>
    </source>
</evidence>
<name>A0A1C7N7L6_9FUNG</name>
<dbReference type="Pfam" id="PF00169">
    <property type="entry name" value="PH"/>
    <property type="match status" value="1"/>
</dbReference>
<evidence type="ECO:0000259" key="2">
    <source>
        <dbReference type="PROSITE" id="PS50003"/>
    </source>
</evidence>
<comment type="caution">
    <text evidence="3">The sequence shown here is derived from an EMBL/GenBank/DDBJ whole genome shotgun (WGS) entry which is preliminary data.</text>
</comment>
<evidence type="ECO:0000313" key="3">
    <source>
        <dbReference type="EMBL" id="OBZ84619.1"/>
    </source>
</evidence>
<dbReference type="SMART" id="SM00233">
    <property type="entry name" value="PH"/>
    <property type="match status" value="1"/>
</dbReference>
<feature type="region of interest" description="Disordered" evidence="1">
    <location>
        <begin position="273"/>
        <end position="315"/>
    </location>
</feature>
<organism evidence="3 4">
    <name type="scientific">Choanephora cucurbitarum</name>
    <dbReference type="NCBI Taxonomy" id="101091"/>
    <lineage>
        <taxon>Eukaryota</taxon>
        <taxon>Fungi</taxon>
        <taxon>Fungi incertae sedis</taxon>
        <taxon>Mucoromycota</taxon>
        <taxon>Mucoromycotina</taxon>
        <taxon>Mucoromycetes</taxon>
        <taxon>Mucorales</taxon>
        <taxon>Mucorineae</taxon>
        <taxon>Choanephoraceae</taxon>
        <taxon>Choanephoroideae</taxon>
        <taxon>Choanephora</taxon>
    </lineage>
</organism>
<dbReference type="InParanoid" id="A0A1C7N7L6"/>
<dbReference type="Gene3D" id="2.30.29.30">
    <property type="entry name" value="Pleckstrin-homology domain (PH domain)/Phosphotyrosine-binding domain (PTB)"/>
    <property type="match status" value="1"/>
</dbReference>
<feature type="compositionally biased region" description="Pro residues" evidence="1">
    <location>
        <begin position="291"/>
        <end position="307"/>
    </location>
</feature>
<gene>
    <name evidence="3" type="ORF">A0J61_07333</name>
</gene>
<feature type="domain" description="PH" evidence="2">
    <location>
        <begin position="72"/>
        <end position="163"/>
    </location>
</feature>
<dbReference type="EMBL" id="LUGH01000488">
    <property type="protein sequence ID" value="OBZ84619.1"/>
    <property type="molecule type" value="Genomic_DNA"/>
</dbReference>
<protein>
    <recommendedName>
        <fullName evidence="2">PH domain-containing protein</fullName>
    </recommendedName>
</protein>
<evidence type="ECO:0000313" key="4">
    <source>
        <dbReference type="Proteomes" id="UP000093000"/>
    </source>
</evidence>
<keyword evidence="4" id="KW-1185">Reference proteome</keyword>
<dbReference type="InterPro" id="IPR011993">
    <property type="entry name" value="PH-like_dom_sf"/>
</dbReference>
<dbReference type="OrthoDB" id="185175at2759"/>
<dbReference type="AlphaFoldDB" id="A0A1C7N7L6"/>
<reference evidence="3 4" key="1">
    <citation type="submission" date="2016-03" db="EMBL/GenBank/DDBJ databases">
        <title>Choanephora cucurbitarum.</title>
        <authorList>
            <person name="Min B."/>
            <person name="Park H."/>
            <person name="Park J.-H."/>
            <person name="Shin H.-D."/>
            <person name="Choi I.-G."/>
        </authorList>
    </citation>
    <scope>NUCLEOTIDE SEQUENCE [LARGE SCALE GENOMIC DNA]</scope>
    <source>
        <strain evidence="3 4">KUS-F28377</strain>
    </source>
</reference>
<feature type="compositionally biased region" description="Polar residues" evidence="1">
    <location>
        <begin position="277"/>
        <end position="286"/>
    </location>
</feature>
<dbReference type="Proteomes" id="UP000093000">
    <property type="component" value="Unassembled WGS sequence"/>
</dbReference>
<proteinExistence type="predicted"/>
<feature type="region of interest" description="Disordered" evidence="1">
    <location>
        <begin position="236"/>
        <end position="256"/>
    </location>
</feature>
<dbReference type="SUPFAM" id="SSF50729">
    <property type="entry name" value="PH domain-like"/>
    <property type="match status" value="1"/>
</dbReference>